<sequence>MDPSPSGAAIVALGQVEQDLVRLLQVAGSAIAILSGNVKDGELSDADARRTEMEAKTHEYFQVLNRVQNTLRQQIHGLIQERVIPAAPSSSSMPFHASVYGEQKELDSWVGALQAVKQGIRRISSASIVKQEEETDR</sequence>
<proteinExistence type="inferred from homology"/>
<reference evidence="5 6" key="1">
    <citation type="journal article" date="2017" name="Mycologia">
        <title>Bifiguratus adelaidae, gen. et sp. nov., a new member of Mucoromycotina in endophytic and soil-dwelling habitats.</title>
        <authorList>
            <person name="Torres-Cruz T.J."/>
            <person name="Billingsley Tobias T.L."/>
            <person name="Almatruk M."/>
            <person name="Hesse C."/>
            <person name="Kuske C.R."/>
            <person name="Desiro A."/>
            <person name="Benucci G.M."/>
            <person name="Bonito G."/>
            <person name="Stajich J.E."/>
            <person name="Dunlap C."/>
            <person name="Arnold A.E."/>
            <person name="Porras-Alfaro A."/>
        </authorList>
    </citation>
    <scope>NUCLEOTIDE SEQUENCE [LARGE SCALE GENOMIC DNA]</scope>
    <source>
        <strain evidence="5 6">AZ0501</strain>
    </source>
</reference>
<evidence type="ECO:0000313" key="6">
    <source>
        <dbReference type="Proteomes" id="UP000242875"/>
    </source>
</evidence>
<dbReference type="Proteomes" id="UP000242875">
    <property type="component" value="Unassembled WGS sequence"/>
</dbReference>
<keyword evidence="3 4" id="KW-0539">Nucleus</keyword>
<dbReference type="Gene3D" id="1.10.287.3490">
    <property type="match status" value="1"/>
</dbReference>
<comment type="function">
    <text evidence="4">Component of the Mediator complex, a coactivator involved in the regulated transcription of nearly all RNA polymerase II-dependent genes. Mediator functions as a bridge to convey information from gene-specific regulatory proteins to the basal RNA polymerase II transcription machinery. Mediator is recruited to promoters by direct interactions with regulatory proteins and serves as a scaffold for the assembly of a functional pre-initiation complex with RNA polymerase II and the general transcription factors.</text>
</comment>
<comment type="similarity">
    <text evidence="2 4">Belongs to the Mediator complex subunit 11 family.</text>
</comment>
<evidence type="ECO:0000313" key="5">
    <source>
        <dbReference type="EMBL" id="OZJ04787.1"/>
    </source>
</evidence>
<dbReference type="GO" id="GO:0003712">
    <property type="term" value="F:transcription coregulator activity"/>
    <property type="evidence" value="ECO:0007669"/>
    <property type="project" value="InterPro"/>
</dbReference>
<accession>A0A261Y2D0</accession>
<dbReference type="GO" id="GO:0006357">
    <property type="term" value="P:regulation of transcription by RNA polymerase II"/>
    <property type="evidence" value="ECO:0007669"/>
    <property type="project" value="InterPro"/>
</dbReference>
<dbReference type="Pfam" id="PF10280">
    <property type="entry name" value="Med11"/>
    <property type="match status" value="1"/>
</dbReference>
<organism evidence="5 6">
    <name type="scientific">Bifiguratus adelaidae</name>
    <dbReference type="NCBI Taxonomy" id="1938954"/>
    <lineage>
        <taxon>Eukaryota</taxon>
        <taxon>Fungi</taxon>
        <taxon>Fungi incertae sedis</taxon>
        <taxon>Mucoromycota</taxon>
        <taxon>Mucoromycotina</taxon>
        <taxon>Endogonomycetes</taxon>
        <taxon>Endogonales</taxon>
        <taxon>Endogonales incertae sedis</taxon>
        <taxon>Bifiguratus</taxon>
    </lineage>
</organism>
<evidence type="ECO:0000256" key="2">
    <source>
        <dbReference type="ARBA" id="ARBA00008186"/>
    </source>
</evidence>
<keyword evidence="6" id="KW-1185">Reference proteome</keyword>
<name>A0A261Y2D0_9FUNG</name>
<keyword evidence="4" id="KW-0010">Activator</keyword>
<comment type="subunit">
    <text evidence="4">Component of the Mediator complex.</text>
</comment>
<dbReference type="EMBL" id="MVBO01000030">
    <property type="protein sequence ID" value="OZJ04787.1"/>
    <property type="molecule type" value="Genomic_DNA"/>
</dbReference>
<dbReference type="AlphaFoldDB" id="A0A261Y2D0"/>
<dbReference type="OrthoDB" id="5418434at2759"/>
<keyword evidence="4" id="KW-0805">Transcription regulation</keyword>
<evidence type="ECO:0000256" key="4">
    <source>
        <dbReference type="RuleBase" id="RU364147"/>
    </source>
</evidence>
<comment type="subcellular location">
    <subcellularLocation>
        <location evidence="1 4">Nucleus</location>
    </subcellularLocation>
</comment>
<gene>
    <name evidence="4" type="primary">MED11</name>
    <name evidence="5" type="ORF">BZG36_01878</name>
</gene>
<keyword evidence="4" id="KW-0804">Transcription</keyword>
<protein>
    <recommendedName>
        <fullName evidence="4">Mediator of RNA polymerase II transcription subunit 11</fullName>
    </recommendedName>
    <alternativeName>
        <fullName evidence="4">Mediator complex subunit 11</fullName>
    </alternativeName>
</protein>
<comment type="caution">
    <text evidence="5">The sequence shown here is derived from an EMBL/GenBank/DDBJ whole genome shotgun (WGS) entry which is preliminary data.</text>
</comment>
<dbReference type="InterPro" id="IPR019404">
    <property type="entry name" value="Mediator_Med11"/>
</dbReference>
<dbReference type="GO" id="GO:0016592">
    <property type="term" value="C:mediator complex"/>
    <property type="evidence" value="ECO:0007669"/>
    <property type="project" value="InterPro"/>
</dbReference>
<evidence type="ECO:0000256" key="1">
    <source>
        <dbReference type="ARBA" id="ARBA00004123"/>
    </source>
</evidence>
<evidence type="ECO:0000256" key="3">
    <source>
        <dbReference type="ARBA" id="ARBA00023242"/>
    </source>
</evidence>